<dbReference type="InterPro" id="IPR013083">
    <property type="entry name" value="Znf_RING/FYVE/PHD"/>
</dbReference>
<evidence type="ECO:0000256" key="2">
    <source>
        <dbReference type="SAM" id="MobiDB-lite"/>
    </source>
</evidence>
<keyword evidence="5" id="KW-1185">Reference proteome</keyword>
<evidence type="ECO:0000313" key="4">
    <source>
        <dbReference type="EMBL" id="RHZ79780.1"/>
    </source>
</evidence>
<dbReference type="Proteomes" id="UP000266861">
    <property type="component" value="Unassembled WGS sequence"/>
</dbReference>
<evidence type="ECO:0000259" key="3">
    <source>
        <dbReference type="PROSITE" id="PS50089"/>
    </source>
</evidence>
<dbReference type="AlphaFoldDB" id="A0A397J4H7"/>
<accession>A0A397J4H7</accession>
<dbReference type="GO" id="GO:0008270">
    <property type="term" value="F:zinc ion binding"/>
    <property type="evidence" value="ECO:0007669"/>
    <property type="project" value="UniProtKB-KW"/>
</dbReference>
<dbReference type="SUPFAM" id="SSF57850">
    <property type="entry name" value="RING/U-box"/>
    <property type="match status" value="1"/>
</dbReference>
<gene>
    <name evidence="4" type="ORF">Glove_141g26</name>
</gene>
<reference evidence="4 5" key="1">
    <citation type="submission" date="2018-08" db="EMBL/GenBank/DDBJ databases">
        <title>Genome and evolution of the arbuscular mycorrhizal fungus Diversispora epigaea (formerly Glomus versiforme) and its bacterial endosymbionts.</title>
        <authorList>
            <person name="Sun X."/>
            <person name="Fei Z."/>
            <person name="Harrison M."/>
        </authorList>
    </citation>
    <scope>NUCLEOTIDE SEQUENCE [LARGE SCALE GENOMIC DNA]</scope>
    <source>
        <strain evidence="4 5">IT104</strain>
    </source>
</reference>
<protein>
    <recommendedName>
        <fullName evidence="3">RING-type domain-containing protein</fullName>
    </recommendedName>
</protein>
<name>A0A397J4H7_9GLOM</name>
<sequence length="126" mass="14063">MSSTILKNFNDDVVKNKKFAELPNCVECDKKIFSSPNKAFTTLVCGHTFHRICIERKLLLTKPNGCPFPDCGKSVETITEATTTETDLRRDSESSTSSVVGKMEKQLNIQSQEIVEEMTDADNGKK</sequence>
<dbReference type="PROSITE" id="PS50089">
    <property type="entry name" value="ZF_RING_2"/>
    <property type="match status" value="1"/>
</dbReference>
<evidence type="ECO:0000256" key="1">
    <source>
        <dbReference type="PROSITE-ProRule" id="PRU00175"/>
    </source>
</evidence>
<dbReference type="Gene3D" id="3.30.40.10">
    <property type="entry name" value="Zinc/RING finger domain, C3HC4 (zinc finger)"/>
    <property type="match status" value="1"/>
</dbReference>
<keyword evidence="1" id="KW-0863">Zinc-finger</keyword>
<keyword evidence="1" id="KW-0862">Zinc</keyword>
<comment type="caution">
    <text evidence="4">The sequence shown here is derived from an EMBL/GenBank/DDBJ whole genome shotgun (WGS) entry which is preliminary data.</text>
</comment>
<dbReference type="InterPro" id="IPR001841">
    <property type="entry name" value="Znf_RING"/>
</dbReference>
<proteinExistence type="predicted"/>
<dbReference type="EMBL" id="PQFF01000132">
    <property type="protein sequence ID" value="RHZ79780.1"/>
    <property type="molecule type" value="Genomic_DNA"/>
</dbReference>
<feature type="domain" description="RING-type" evidence="3">
    <location>
        <begin position="25"/>
        <end position="67"/>
    </location>
</feature>
<feature type="region of interest" description="Disordered" evidence="2">
    <location>
        <begin position="83"/>
        <end position="103"/>
    </location>
</feature>
<keyword evidence="1" id="KW-0479">Metal-binding</keyword>
<evidence type="ECO:0000313" key="5">
    <source>
        <dbReference type="Proteomes" id="UP000266861"/>
    </source>
</evidence>
<organism evidence="4 5">
    <name type="scientific">Diversispora epigaea</name>
    <dbReference type="NCBI Taxonomy" id="1348612"/>
    <lineage>
        <taxon>Eukaryota</taxon>
        <taxon>Fungi</taxon>
        <taxon>Fungi incertae sedis</taxon>
        <taxon>Mucoromycota</taxon>
        <taxon>Glomeromycotina</taxon>
        <taxon>Glomeromycetes</taxon>
        <taxon>Diversisporales</taxon>
        <taxon>Diversisporaceae</taxon>
        <taxon>Diversispora</taxon>
    </lineage>
</organism>
<dbReference type="OrthoDB" id="2304422at2759"/>